<name>A0ABP9K9K9_9NOCA</name>
<dbReference type="Gene3D" id="3.90.1200.10">
    <property type="match status" value="1"/>
</dbReference>
<evidence type="ECO:0000313" key="3">
    <source>
        <dbReference type="Proteomes" id="UP001500603"/>
    </source>
</evidence>
<keyword evidence="3" id="KW-1185">Reference proteome</keyword>
<dbReference type="EMBL" id="BAABJM010000002">
    <property type="protein sequence ID" value="GAA5054225.1"/>
    <property type="molecule type" value="Genomic_DNA"/>
</dbReference>
<dbReference type="SUPFAM" id="SSF56112">
    <property type="entry name" value="Protein kinase-like (PK-like)"/>
    <property type="match status" value="1"/>
</dbReference>
<dbReference type="RefSeq" id="WP_345495844.1">
    <property type="nucleotide sequence ID" value="NZ_BAABJM010000002.1"/>
</dbReference>
<gene>
    <name evidence="2" type="ORF">GCM10023318_28970</name>
</gene>
<evidence type="ECO:0000313" key="2">
    <source>
        <dbReference type="EMBL" id="GAA5054225.1"/>
    </source>
</evidence>
<dbReference type="Pfam" id="PF01636">
    <property type="entry name" value="APH"/>
    <property type="match status" value="1"/>
</dbReference>
<evidence type="ECO:0000259" key="1">
    <source>
        <dbReference type="Pfam" id="PF01636"/>
    </source>
</evidence>
<reference evidence="3" key="1">
    <citation type="journal article" date="2019" name="Int. J. Syst. Evol. Microbiol.">
        <title>The Global Catalogue of Microorganisms (GCM) 10K type strain sequencing project: providing services to taxonomists for standard genome sequencing and annotation.</title>
        <authorList>
            <consortium name="The Broad Institute Genomics Platform"/>
            <consortium name="The Broad Institute Genome Sequencing Center for Infectious Disease"/>
            <person name="Wu L."/>
            <person name="Ma J."/>
        </authorList>
    </citation>
    <scope>NUCLEOTIDE SEQUENCE [LARGE SCALE GENOMIC DNA]</scope>
    <source>
        <strain evidence="3">JCM 18298</strain>
    </source>
</reference>
<dbReference type="InterPro" id="IPR011009">
    <property type="entry name" value="Kinase-like_dom_sf"/>
</dbReference>
<sequence length="394" mass="43919">MHHKLWLLGRSATVGGHLLRESVVRPRARVIEDVPISGETLTPQWLTAVLCRTTEGAEVLSFRTENGSKGTATRVALRVEYNDAGTEAGLPTELFAKTTTAFSQRILLGGGKMIEGETRFFRDFRPLVEMEAPIGYWGAADPGSWRSIALMEDIAATRGAVFSEPNAPIGRDQIEDLVRNLARLHRTFWQHPAISVLNDPNYMLQAYLAAIDMKKRCAVGLRRAEEVVPEALHGQSERLWRGVERALDIATTDLPPTLLHGDPHIGQTYRTADGRMGFVDWQVVMRGGWAHDFAYTVNSGCEPEDRRAWDHDLLKAYLDELGDLDGAAPSFDEAWLTYRRQSLFAYAAWAFTIGRATYQPKMQSEQTCLTLLQRITTAIDDHDSLGALDIPASV</sequence>
<protein>
    <submittedName>
        <fullName evidence="2">Phosphotransferase</fullName>
    </submittedName>
</protein>
<dbReference type="InterPro" id="IPR002575">
    <property type="entry name" value="Aminoglycoside_PTrfase"/>
</dbReference>
<comment type="caution">
    <text evidence="2">The sequence shown here is derived from an EMBL/GenBank/DDBJ whole genome shotgun (WGS) entry which is preliminary data.</text>
</comment>
<organism evidence="2 3">
    <name type="scientific">Nocardia callitridis</name>
    <dbReference type="NCBI Taxonomy" id="648753"/>
    <lineage>
        <taxon>Bacteria</taxon>
        <taxon>Bacillati</taxon>
        <taxon>Actinomycetota</taxon>
        <taxon>Actinomycetes</taxon>
        <taxon>Mycobacteriales</taxon>
        <taxon>Nocardiaceae</taxon>
        <taxon>Nocardia</taxon>
    </lineage>
</organism>
<accession>A0ABP9K9K9</accession>
<feature type="domain" description="Aminoglycoside phosphotransferase" evidence="1">
    <location>
        <begin position="115"/>
        <end position="322"/>
    </location>
</feature>
<dbReference type="Proteomes" id="UP001500603">
    <property type="component" value="Unassembled WGS sequence"/>
</dbReference>
<proteinExistence type="predicted"/>